<dbReference type="PANTHER" id="PTHR12894">
    <property type="entry name" value="CNH DOMAIN CONTAINING"/>
    <property type="match status" value="1"/>
</dbReference>
<evidence type="ECO:0000313" key="8">
    <source>
        <dbReference type="Proteomes" id="UP000094043"/>
    </source>
</evidence>
<protein>
    <recommendedName>
        <fullName evidence="6">CNH domain-containing protein</fullName>
    </recommendedName>
</protein>
<feature type="domain" description="CNH" evidence="6">
    <location>
        <begin position="28"/>
        <end position="303"/>
    </location>
</feature>
<evidence type="ECO:0000256" key="2">
    <source>
        <dbReference type="ARBA" id="ARBA00022448"/>
    </source>
</evidence>
<organism evidence="7 8">
    <name type="scientific">Cryptococcus depauperatus CBS 7841</name>
    <dbReference type="NCBI Taxonomy" id="1295531"/>
    <lineage>
        <taxon>Eukaryota</taxon>
        <taxon>Fungi</taxon>
        <taxon>Dikarya</taxon>
        <taxon>Basidiomycota</taxon>
        <taxon>Agaricomycotina</taxon>
        <taxon>Tremellomycetes</taxon>
        <taxon>Tremellales</taxon>
        <taxon>Cryptococcaceae</taxon>
        <taxon>Cryptococcus</taxon>
    </lineage>
</organism>
<dbReference type="GO" id="GO:0015031">
    <property type="term" value="P:protein transport"/>
    <property type="evidence" value="ECO:0007669"/>
    <property type="project" value="UniProtKB-KW"/>
</dbReference>
<keyword evidence="8" id="KW-1185">Reference proteome</keyword>
<dbReference type="GO" id="GO:0034058">
    <property type="term" value="P:endosomal vesicle fusion"/>
    <property type="evidence" value="ECO:0007669"/>
    <property type="project" value="TreeGrafter"/>
</dbReference>
<keyword evidence="3" id="KW-0963">Cytoplasm</keyword>
<evidence type="ECO:0000256" key="1">
    <source>
        <dbReference type="ARBA" id="ARBA00004496"/>
    </source>
</evidence>
<accession>A0AAJ8JTH9</accession>
<dbReference type="SUPFAM" id="SSF50978">
    <property type="entry name" value="WD40 repeat-like"/>
    <property type="match status" value="1"/>
</dbReference>
<dbReference type="Proteomes" id="UP000094043">
    <property type="component" value="Chromosome 4"/>
</dbReference>
<dbReference type="EMBL" id="CP143787">
    <property type="protein sequence ID" value="WVN88218.1"/>
    <property type="molecule type" value="Genomic_DNA"/>
</dbReference>
<feature type="region of interest" description="Disordered" evidence="5">
    <location>
        <begin position="331"/>
        <end position="366"/>
    </location>
</feature>
<dbReference type="InterPro" id="IPR036322">
    <property type="entry name" value="WD40_repeat_dom_sf"/>
</dbReference>
<reference evidence="7" key="1">
    <citation type="submission" date="2016-06" db="EMBL/GenBank/DDBJ databases">
        <authorList>
            <person name="Cuomo C."/>
            <person name="Litvintseva A."/>
            <person name="Heitman J."/>
            <person name="Chen Y."/>
            <person name="Sun S."/>
            <person name="Springer D."/>
            <person name="Dromer F."/>
            <person name="Young S."/>
            <person name="Zeng Q."/>
            <person name="Chapman S."/>
            <person name="Gujja S."/>
            <person name="Saif S."/>
            <person name="Birren B."/>
        </authorList>
    </citation>
    <scope>NUCLEOTIDE SEQUENCE</scope>
    <source>
        <strain evidence="7">CBS 7841</strain>
    </source>
</reference>
<dbReference type="GO" id="GO:0005737">
    <property type="term" value="C:cytoplasm"/>
    <property type="evidence" value="ECO:0007669"/>
    <property type="project" value="UniProtKB-SubCell"/>
</dbReference>
<keyword evidence="2" id="KW-0813">Transport</keyword>
<dbReference type="KEGG" id="cdep:91087630"/>
<sequence length="1089" mass="122377">MRPFYLQPLLSFKSDDLLEFDESLKAQDRSVCCVEGYGLNLYVGSSDGTVEWWLNEGPAHAARHTLFPKRPVSKMYILPRVSKMLVISDGTLHALHLPNLEPVHSSTFPLMRNVVSVILNDDELDWNPGTEEKTDTTVVLVRRKVLSIYKLGARLQSIKEIPLPGAAPTHHALFQTFLCCALPSAETSELLNCVIDLSDASLTGVLPVSQISPEREESINPNIIVIPGEEEFLVTSFTGTSTMGVFLNGQGDPTDVIAVESGWIISLLSNQTITIHSLSDLDKPTQTISFPPNTIVKSLSYSPYGIRVKDYAAANCMRVSKAKFLTNTLVPQPHLSPEKSSKRREEPSSGSGLTPPSSPSLNLTQVPSNESPFVTCLSETLLVTSTSISSLIPTPPALVLANMLEENQFNEAIAYVDDFRRRLRRGELPQTSSFDPPSSHTFRYLCLLLASHLTAAASFQKSIEYWIRAKVDPRWILRLYEKLRGKMIGRDEEGEVQHGLKELWEGMQSIEDTITTSIKRNYSPHLTPSSELSPASTDLREALEHEANLMLLEVLRRTRTSRKKGGGARGIDSRKIDAVIDTTLAKLLTLTLPTSTGQPQDSTDELLQLLSDPSQVVLAEVEPFLSKRPYVLARVMRSEGKSQRVLELLRGMVEKGESDALCDDPIEELAQILESVKDKDVWQEYLLWLVPRRPERSLSLIITHCPSDLPPTDLLPNLFTLSSTVYRAYLEHIVVTKRSPVRALHQELLTLLLDDAEQMIQDDGVQYHLQELNDEYKKEPLGVREKEPFIHFLARIAPDTPIKRTRLKLVFLLQGSPFYEAKEAENRLQAIMGLEWERAIVYGKLAKHTDALRLLALDIQDPLSALTYATSLGEVLPCRLARSVASVSNVDETLNSWATLGETGRKSYNDRAGVTGANEGRGLVRDLLSVYMSDGTASSLHFASSLLNTHSHLLPLLPLLSFMPSSWSLRDVSPYFIRKLRKGEERRWEGMIKKSLGRGECVEWNLKWLEDVRKMPPVIRRSHEGSQSEKGEWDEKHIMVEDEKEQWSTTEKIQMTHDLSEKTQVPQHHFSEKLLIERTNTDNKRFDAI</sequence>
<dbReference type="PANTHER" id="PTHR12894:SF27">
    <property type="entry name" value="TRANSFORMING GROWTH FACTOR-BETA RECEPTOR-ASSOCIATED PROTEIN 1"/>
    <property type="match status" value="1"/>
</dbReference>
<evidence type="ECO:0000256" key="4">
    <source>
        <dbReference type="ARBA" id="ARBA00022927"/>
    </source>
</evidence>
<dbReference type="InterPro" id="IPR032914">
    <property type="entry name" value="Vam6/VPS39/TRAP1"/>
</dbReference>
<evidence type="ECO:0000256" key="3">
    <source>
        <dbReference type="ARBA" id="ARBA00022490"/>
    </source>
</evidence>
<dbReference type="GO" id="GO:0006914">
    <property type="term" value="P:autophagy"/>
    <property type="evidence" value="ECO:0007669"/>
    <property type="project" value="TreeGrafter"/>
</dbReference>
<feature type="compositionally biased region" description="Low complexity" evidence="5">
    <location>
        <begin position="348"/>
        <end position="361"/>
    </location>
</feature>
<comment type="subcellular location">
    <subcellularLocation>
        <location evidence="1">Cytoplasm</location>
    </subcellularLocation>
</comment>
<name>A0AAJ8JTH9_9TREE</name>
<evidence type="ECO:0000259" key="6">
    <source>
        <dbReference type="PROSITE" id="PS50219"/>
    </source>
</evidence>
<dbReference type="RefSeq" id="XP_066068918.1">
    <property type="nucleotide sequence ID" value="XM_066212821.1"/>
</dbReference>
<dbReference type="GO" id="GO:0016020">
    <property type="term" value="C:membrane"/>
    <property type="evidence" value="ECO:0007669"/>
    <property type="project" value="TreeGrafter"/>
</dbReference>
<dbReference type="PROSITE" id="PS50219">
    <property type="entry name" value="CNH"/>
    <property type="match status" value="1"/>
</dbReference>
<feature type="compositionally biased region" description="Basic and acidic residues" evidence="5">
    <location>
        <begin position="336"/>
        <end position="347"/>
    </location>
</feature>
<dbReference type="GeneID" id="91087630"/>
<keyword evidence="4" id="KW-0653">Protein transport</keyword>
<dbReference type="AlphaFoldDB" id="A0AAJ8JTH9"/>
<evidence type="ECO:0000313" key="7">
    <source>
        <dbReference type="EMBL" id="WVN88218.1"/>
    </source>
</evidence>
<evidence type="ECO:0000256" key="5">
    <source>
        <dbReference type="SAM" id="MobiDB-lite"/>
    </source>
</evidence>
<proteinExistence type="predicted"/>
<dbReference type="InterPro" id="IPR001180">
    <property type="entry name" value="CNH_dom"/>
</dbReference>
<gene>
    <name evidence="7" type="ORF">L203_103419</name>
</gene>
<reference evidence="7" key="2">
    <citation type="journal article" date="2022" name="Elife">
        <title>Obligate sexual reproduction of a homothallic fungus closely related to the Cryptococcus pathogenic species complex.</title>
        <authorList>
            <person name="Passer A.R."/>
            <person name="Clancey S.A."/>
            <person name="Shea T."/>
            <person name="David-Palma M."/>
            <person name="Averette A.F."/>
            <person name="Boekhout T."/>
            <person name="Porcel B.M."/>
            <person name="Nowrousian M."/>
            <person name="Cuomo C.A."/>
            <person name="Sun S."/>
            <person name="Heitman J."/>
            <person name="Coelho M.A."/>
        </authorList>
    </citation>
    <scope>NUCLEOTIDE SEQUENCE</scope>
    <source>
        <strain evidence="7">CBS 7841</strain>
    </source>
</reference>
<reference evidence="7" key="3">
    <citation type="submission" date="2024-01" db="EMBL/GenBank/DDBJ databases">
        <authorList>
            <person name="Coelho M.A."/>
            <person name="David-Palma M."/>
            <person name="Shea T."/>
            <person name="Sun S."/>
            <person name="Cuomo C.A."/>
            <person name="Heitman J."/>
        </authorList>
    </citation>
    <scope>NUCLEOTIDE SEQUENCE</scope>
    <source>
        <strain evidence="7">CBS 7841</strain>
    </source>
</reference>